<dbReference type="InterPro" id="IPR010451">
    <property type="entry name" value="Acetoacetate_decarboxylase"/>
</dbReference>
<proteinExistence type="predicted"/>
<dbReference type="RefSeq" id="WP_371949589.1">
    <property type="nucleotide sequence ID" value="NZ_JAXCEI010000005.1"/>
</dbReference>
<dbReference type="Pfam" id="PF06314">
    <property type="entry name" value="ADC"/>
    <property type="match status" value="1"/>
</dbReference>
<sequence length="244" mass="26005">MTSTVQAHAIQGERVTLPVRIRDAAVGSAMFAVPARAAQAVIAYSGLDVAEPLPGRAICSLAFVRYADGDLGPYHEFAVAFLVRPPGAEPPGLLGRMRGVGAFIHWLPVNQEFTLEAGRTIWGFPKEIADIPMDLSGRVKRCAVRLGGRTAIEVALRPGLPVPAGTAAPKVDAYSCMDGVTRRTPWTLTPSEVRTRPGGATVMLGDHPVAEELRGLGLDRARPLSSSTVGHLQMVFEGAEEVHR</sequence>
<reference evidence="1 2" key="1">
    <citation type="submission" date="2023-11" db="EMBL/GenBank/DDBJ databases">
        <title>Actinomadura monticuli sp. nov., isolated from volcanic ash.</title>
        <authorList>
            <person name="Lee S.D."/>
            <person name="Yang H."/>
            <person name="Kim I.S."/>
        </authorList>
    </citation>
    <scope>NUCLEOTIDE SEQUENCE [LARGE SCALE GENOMIC DNA]</scope>
    <source>
        <strain evidence="1 2">DLS-62</strain>
    </source>
</reference>
<dbReference type="EMBL" id="JAXCEI010000005">
    <property type="protein sequence ID" value="MFA1539674.1"/>
    <property type="molecule type" value="Genomic_DNA"/>
</dbReference>
<protein>
    <submittedName>
        <fullName evidence="1">Acetoacetate decarboxylase family protein</fullName>
    </submittedName>
</protein>
<dbReference type="Gene3D" id="2.40.400.10">
    <property type="entry name" value="Acetoacetate decarboxylase-like"/>
    <property type="match status" value="1"/>
</dbReference>
<evidence type="ECO:0000313" key="2">
    <source>
        <dbReference type="Proteomes" id="UP001569963"/>
    </source>
</evidence>
<dbReference type="InterPro" id="IPR023375">
    <property type="entry name" value="ADC_dom_sf"/>
</dbReference>
<evidence type="ECO:0000313" key="1">
    <source>
        <dbReference type="EMBL" id="MFA1539674.1"/>
    </source>
</evidence>
<dbReference type="Proteomes" id="UP001569963">
    <property type="component" value="Unassembled WGS sequence"/>
</dbReference>
<name>A0ABV4QAV0_9ACTN</name>
<accession>A0ABV4QAV0</accession>
<organism evidence="1 2">
    <name type="scientific">Actinomadura monticuli</name>
    <dbReference type="NCBI Taxonomy" id="3097367"/>
    <lineage>
        <taxon>Bacteria</taxon>
        <taxon>Bacillati</taxon>
        <taxon>Actinomycetota</taxon>
        <taxon>Actinomycetes</taxon>
        <taxon>Streptosporangiales</taxon>
        <taxon>Thermomonosporaceae</taxon>
        <taxon>Actinomadura</taxon>
    </lineage>
</organism>
<gene>
    <name evidence="1" type="ORF">SM611_12110</name>
</gene>
<keyword evidence="2" id="KW-1185">Reference proteome</keyword>
<dbReference type="SUPFAM" id="SSF160104">
    <property type="entry name" value="Acetoacetate decarboxylase-like"/>
    <property type="match status" value="1"/>
</dbReference>
<comment type="caution">
    <text evidence="1">The sequence shown here is derived from an EMBL/GenBank/DDBJ whole genome shotgun (WGS) entry which is preliminary data.</text>
</comment>